<dbReference type="Gene3D" id="1.10.357.10">
    <property type="entry name" value="Tetracycline Repressor, domain 2"/>
    <property type="match status" value="1"/>
</dbReference>
<proteinExistence type="predicted"/>
<dbReference type="RefSeq" id="WP_078760354.1">
    <property type="nucleotide sequence ID" value="NZ_FUWS01000002.1"/>
</dbReference>
<keyword evidence="8" id="KW-1185">Reference proteome</keyword>
<evidence type="ECO:0000256" key="3">
    <source>
        <dbReference type="ARBA" id="ARBA00023163"/>
    </source>
</evidence>
<dbReference type="InterPro" id="IPR050109">
    <property type="entry name" value="HTH-type_TetR-like_transc_reg"/>
</dbReference>
<reference evidence="7 8" key="1">
    <citation type="submission" date="2017-02" db="EMBL/GenBank/DDBJ databases">
        <authorList>
            <person name="Peterson S.W."/>
        </authorList>
    </citation>
    <scope>NUCLEOTIDE SEQUENCE [LARGE SCALE GENOMIC DNA]</scope>
    <source>
        <strain evidence="7 8">DSM 45154</strain>
    </source>
</reference>
<feature type="domain" description="HTH tetR-type" evidence="6">
    <location>
        <begin position="27"/>
        <end position="87"/>
    </location>
</feature>
<dbReference type="GO" id="GO:0003700">
    <property type="term" value="F:DNA-binding transcription factor activity"/>
    <property type="evidence" value="ECO:0007669"/>
    <property type="project" value="TreeGrafter"/>
</dbReference>
<keyword evidence="1" id="KW-0805">Transcription regulation</keyword>
<name>A0A1T4M6A0_9ACTN</name>
<dbReference type="Pfam" id="PF17754">
    <property type="entry name" value="TetR_C_14"/>
    <property type="match status" value="1"/>
</dbReference>
<dbReference type="SUPFAM" id="SSF46689">
    <property type="entry name" value="Homeodomain-like"/>
    <property type="match status" value="1"/>
</dbReference>
<dbReference type="InterPro" id="IPR041347">
    <property type="entry name" value="MftR_C"/>
</dbReference>
<feature type="DNA-binding region" description="H-T-H motif" evidence="4">
    <location>
        <begin position="50"/>
        <end position="69"/>
    </location>
</feature>
<sequence length="209" mass="22845">MEDATHTDAQRPRPRTGRPPLSEQSKAATRLRIAHEAVRLFTAQGVAKTSSAEIARAADISPRTLWRYFSAKEECVSPLLSAGVEALVTALRDRTPGQVFSEALRSLSVERSGNSWAIVQLVRLTRTEPGVRSVWVRTHLDAEPLIAEVIALRIGASPEDLRPRVQAAVLNVALRAAVEDFAWHPRDDGRSLDDTVREALAIAAEGLSD</sequence>
<gene>
    <name evidence="7" type="ORF">SAMN02745673_00966</name>
</gene>
<evidence type="ECO:0000256" key="4">
    <source>
        <dbReference type="PROSITE-ProRule" id="PRU00335"/>
    </source>
</evidence>
<dbReference type="AlphaFoldDB" id="A0A1T4M6A0"/>
<accession>A0A1T4M6A0</accession>
<evidence type="ECO:0000313" key="8">
    <source>
        <dbReference type="Proteomes" id="UP000190637"/>
    </source>
</evidence>
<dbReference type="OrthoDB" id="4143918at2"/>
<evidence type="ECO:0000256" key="2">
    <source>
        <dbReference type="ARBA" id="ARBA00023125"/>
    </source>
</evidence>
<dbReference type="STRING" id="1122192.SAMN02745673_00966"/>
<dbReference type="EMBL" id="FUWS01000002">
    <property type="protein sequence ID" value="SJZ62435.1"/>
    <property type="molecule type" value="Genomic_DNA"/>
</dbReference>
<keyword evidence="2 4" id="KW-0238">DNA-binding</keyword>
<evidence type="ECO:0000256" key="1">
    <source>
        <dbReference type="ARBA" id="ARBA00023015"/>
    </source>
</evidence>
<feature type="region of interest" description="Disordered" evidence="5">
    <location>
        <begin position="1"/>
        <end position="27"/>
    </location>
</feature>
<dbReference type="InterPro" id="IPR001647">
    <property type="entry name" value="HTH_TetR"/>
</dbReference>
<dbReference type="PROSITE" id="PS50977">
    <property type="entry name" value="HTH_TETR_2"/>
    <property type="match status" value="1"/>
</dbReference>
<evidence type="ECO:0000259" key="6">
    <source>
        <dbReference type="PROSITE" id="PS50977"/>
    </source>
</evidence>
<evidence type="ECO:0000256" key="5">
    <source>
        <dbReference type="SAM" id="MobiDB-lite"/>
    </source>
</evidence>
<dbReference type="Proteomes" id="UP000190637">
    <property type="component" value="Unassembled WGS sequence"/>
</dbReference>
<keyword evidence="3" id="KW-0804">Transcription</keyword>
<dbReference type="PANTHER" id="PTHR30055">
    <property type="entry name" value="HTH-TYPE TRANSCRIPTIONAL REGULATOR RUTR"/>
    <property type="match status" value="1"/>
</dbReference>
<protein>
    <submittedName>
        <fullName evidence="7">Transcriptional regulator, TetR family</fullName>
    </submittedName>
</protein>
<dbReference type="GO" id="GO:0000976">
    <property type="term" value="F:transcription cis-regulatory region binding"/>
    <property type="evidence" value="ECO:0007669"/>
    <property type="project" value="TreeGrafter"/>
</dbReference>
<evidence type="ECO:0000313" key="7">
    <source>
        <dbReference type="EMBL" id="SJZ62435.1"/>
    </source>
</evidence>
<dbReference type="InterPro" id="IPR009057">
    <property type="entry name" value="Homeodomain-like_sf"/>
</dbReference>
<organism evidence="7 8">
    <name type="scientific">Marinactinospora thermotolerans DSM 45154</name>
    <dbReference type="NCBI Taxonomy" id="1122192"/>
    <lineage>
        <taxon>Bacteria</taxon>
        <taxon>Bacillati</taxon>
        <taxon>Actinomycetota</taxon>
        <taxon>Actinomycetes</taxon>
        <taxon>Streptosporangiales</taxon>
        <taxon>Nocardiopsidaceae</taxon>
        <taxon>Marinactinospora</taxon>
    </lineage>
</organism>
<dbReference type="Pfam" id="PF00440">
    <property type="entry name" value="TetR_N"/>
    <property type="match status" value="1"/>
</dbReference>
<dbReference type="PANTHER" id="PTHR30055:SF238">
    <property type="entry name" value="MYCOFACTOCIN BIOSYNTHESIS TRANSCRIPTIONAL REGULATOR MFTR-RELATED"/>
    <property type="match status" value="1"/>
</dbReference>
<feature type="compositionally biased region" description="Basic and acidic residues" evidence="5">
    <location>
        <begin position="1"/>
        <end position="11"/>
    </location>
</feature>